<feature type="domain" description="Glycosyltransferase 2-like" evidence="2">
    <location>
        <begin position="241"/>
        <end position="359"/>
    </location>
</feature>
<sequence>MESCAERIGTRLIKAGLIEPAQLEWALEQQRLHGGYVGHHLISAGFVSSDDFHDELARAWNLRRRDLVADPPQADLLEELDVEEAVELGWLACEVGVDGIVVASCVRPNEDVVEEVLERFPGMDIEFVACSRSDIDSVALGVRRRRLAVERESAAPLVRPVHVVLAVLGAALSVAAGLVMPFDLLAVLVLVGCAAFLAGCVAQSALGYAALLQGGVAGAPVLAPYAGAGGTAEDQELPLYSIIVRVCGGRAGVAELIENASAVDYPRDRTDVILVVADGDTATLEALRATSRRGWVRVARVPDRDFVDVVRACDHGLALARGRYVVAYDQDEQPARDQLRRAVAVFEADLAARIDGRLVADPLVGLRVAHRAGPHWPTVFDRLREVDEVLPVDGSWSDRRGPVRSPDVTSVHFNMRLLRRRGGFGLLVWGPGPVSPGERIPRIESLDSTSVRATDATARRWLHQRADRLAQILLDAVRRGREMARRGGERPHGEAEALLARAGAVAMFLAYPIVLGGGGLALLRTRRLDGSVPLHAASIGLGMAAIVLGVVVLVVASLLARRGGPRAALSALALPAHWLLHALAAWTAVWALVVRRPRRGQLNGAS</sequence>
<dbReference type="Pfam" id="PF00535">
    <property type="entry name" value="Glycos_transf_2"/>
    <property type="match status" value="1"/>
</dbReference>
<feature type="transmembrane region" description="Helical" evidence="1">
    <location>
        <begin position="572"/>
        <end position="593"/>
    </location>
</feature>
<dbReference type="SUPFAM" id="SSF53448">
    <property type="entry name" value="Nucleotide-diphospho-sugar transferases"/>
    <property type="match status" value="1"/>
</dbReference>
<dbReference type="OrthoDB" id="7431422at2"/>
<dbReference type="EMBL" id="VDMP01000014">
    <property type="protein sequence ID" value="TNM48221.1"/>
    <property type="molecule type" value="Genomic_DNA"/>
</dbReference>
<feature type="transmembrane region" description="Helical" evidence="1">
    <location>
        <begin position="498"/>
        <end position="523"/>
    </location>
</feature>
<accession>A0A5C4WJC0</accession>
<feature type="transmembrane region" description="Helical" evidence="1">
    <location>
        <begin position="161"/>
        <end position="180"/>
    </location>
</feature>
<dbReference type="InterPro" id="IPR037257">
    <property type="entry name" value="T2SS_E_N_sf"/>
</dbReference>
<gene>
    <name evidence="3" type="ORF">FHP29_02760</name>
</gene>
<feature type="transmembrane region" description="Helical" evidence="1">
    <location>
        <begin position="186"/>
        <end position="211"/>
    </location>
</feature>
<dbReference type="SUPFAM" id="SSF160246">
    <property type="entry name" value="EspE N-terminal domain-like"/>
    <property type="match status" value="1"/>
</dbReference>
<name>A0A5C4WJC0_9ACTN</name>
<organism evidence="3 4">
    <name type="scientific">Nocardioides albidus</name>
    <dbReference type="NCBI Taxonomy" id="1517589"/>
    <lineage>
        <taxon>Bacteria</taxon>
        <taxon>Bacillati</taxon>
        <taxon>Actinomycetota</taxon>
        <taxon>Actinomycetes</taxon>
        <taxon>Propionibacteriales</taxon>
        <taxon>Nocardioidaceae</taxon>
        <taxon>Nocardioides</taxon>
    </lineage>
</organism>
<comment type="caution">
    <text evidence="3">The sequence shown here is derived from an EMBL/GenBank/DDBJ whole genome shotgun (WGS) entry which is preliminary data.</text>
</comment>
<proteinExistence type="predicted"/>
<dbReference type="RefSeq" id="WP_139621330.1">
    <property type="nucleotide sequence ID" value="NZ_VDMP01000014.1"/>
</dbReference>
<evidence type="ECO:0000313" key="3">
    <source>
        <dbReference type="EMBL" id="TNM48221.1"/>
    </source>
</evidence>
<keyword evidence="1" id="KW-0812">Transmembrane</keyword>
<evidence type="ECO:0000313" key="4">
    <source>
        <dbReference type="Proteomes" id="UP000313231"/>
    </source>
</evidence>
<keyword evidence="3" id="KW-0808">Transferase</keyword>
<dbReference type="Gene3D" id="3.90.550.10">
    <property type="entry name" value="Spore Coat Polysaccharide Biosynthesis Protein SpsA, Chain A"/>
    <property type="match status" value="1"/>
</dbReference>
<keyword evidence="1" id="KW-0472">Membrane</keyword>
<evidence type="ECO:0000256" key="1">
    <source>
        <dbReference type="SAM" id="Phobius"/>
    </source>
</evidence>
<dbReference type="AlphaFoldDB" id="A0A5C4WJC0"/>
<evidence type="ECO:0000259" key="2">
    <source>
        <dbReference type="Pfam" id="PF00535"/>
    </source>
</evidence>
<keyword evidence="1" id="KW-1133">Transmembrane helix</keyword>
<dbReference type="Proteomes" id="UP000313231">
    <property type="component" value="Unassembled WGS sequence"/>
</dbReference>
<protein>
    <submittedName>
        <fullName evidence="3">Glycosyltransferase</fullName>
    </submittedName>
</protein>
<keyword evidence="4" id="KW-1185">Reference proteome</keyword>
<reference evidence="3 4" key="1">
    <citation type="journal article" date="2016" name="Int. J. Syst. Evol. Microbiol.">
        <title>Nocardioides albidus sp. nov., an actinobacterium isolated from garden soil.</title>
        <authorList>
            <person name="Singh H."/>
            <person name="Du J."/>
            <person name="Trinh H."/>
            <person name="Won K."/>
            <person name="Yang J.E."/>
            <person name="Yin C."/>
            <person name="Kook M."/>
            <person name="Yi T.H."/>
        </authorList>
    </citation>
    <scope>NUCLEOTIDE SEQUENCE [LARGE SCALE GENOMIC DNA]</scope>
    <source>
        <strain evidence="3 4">CCTCC AB 2015297</strain>
    </source>
</reference>
<dbReference type="InterPro" id="IPR029044">
    <property type="entry name" value="Nucleotide-diphossugar_trans"/>
</dbReference>
<dbReference type="GO" id="GO:0016740">
    <property type="term" value="F:transferase activity"/>
    <property type="evidence" value="ECO:0007669"/>
    <property type="project" value="UniProtKB-KW"/>
</dbReference>
<feature type="transmembrane region" description="Helical" evidence="1">
    <location>
        <begin position="535"/>
        <end position="560"/>
    </location>
</feature>
<dbReference type="InterPro" id="IPR001173">
    <property type="entry name" value="Glyco_trans_2-like"/>
</dbReference>